<protein>
    <submittedName>
        <fullName evidence="1">Uncharacterized protein</fullName>
    </submittedName>
</protein>
<dbReference type="Proteomes" id="UP000219621">
    <property type="component" value="Unassembled WGS sequence"/>
</dbReference>
<evidence type="ECO:0000313" key="2">
    <source>
        <dbReference type="EMBL" id="SOE00479.1"/>
    </source>
</evidence>
<dbReference type="EMBL" id="OCNJ01000004">
    <property type="protein sequence ID" value="SOD94505.1"/>
    <property type="molecule type" value="Genomic_DNA"/>
</dbReference>
<organism evidence="1 3">
    <name type="scientific">Caenispirillum bisanense</name>
    <dbReference type="NCBI Taxonomy" id="414052"/>
    <lineage>
        <taxon>Bacteria</taxon>
        <taxon>Pseudomonadati</taxon>
        <taxon>Pseudomonadota</taxon>
        <taxon>Alphaproteobacteria</taxon>
        <taxon>Rhodospirillales</taxon>
        <taxon>Novispirillaceae</taxon>
        <taxon>Caenispirillum</taxon>
    </lineage>
</organism>
<gene>
    <name evidence="1" type="ORF">SAMN05421508_1041</name>
    <name evidence="2" type="ORF">SAMN05421508_112115</name>
</gene>
<evidence type="ECO:0000313" key="1">
    <source>
        <dbReference type="EMBL" id="SOD94505.1"/>
    </source>
</evidence>
<accession>A0A286GG45</accession>
<sequence>MTDKLYYGVDVSKDWIDVSDHLGGSGARL</sequence>
<name>A0A286GG45_9PROT</name>
<evidence type="ECO:0000313" key="3">
    <source>
        <dbReference type="Proteomes" id="UP000219621"/>
    </source>
</evidence>
<feature type="non-terminal residue" evidence="1">
    <location>
        <position position="29"/>
    </location>
</feature>
<reference evidence="1 3" key="1">
    <citation type="submission" date="2017-09" db="EMBL/GenBank/DDBJ databases">
        <authorList>
            <person name="Ehlers B."/>
            <person name="Leendertz F.H."/>
        </authorList>
    </citation>
    <scope>NUCLEOTIDE SEQUENCE [LARGE SCALE GENOMIC DNA]</scope>
    <source>
        <strain evidence="1 3">USBA 140</strain>
    </source>
</reference>
<keyword evidence="3" id="KW-1185">Reference proteome</keyword>
<dbReference type="EMBL" id="OCNJ01000012">
    <property type="protein sequence ID" value="SOE00479.1"/>
    <property type="molecule type" value="Genomic_DNA"/>
</dbReference>
<dbReference type="AlphaFoldDB" id="A0A286GG45"/>
<proteinExistence type="predicted"/>